<protein>
    <recommendedName>
        <fullName evidence="3">histidine kinase</fullName>
        <ecNumber evidence="3">2.7.13.3</ecNumber>
    </recommendedName>
</protein>
<evidence type="ECO:0000256" key="4">
    <source>
        <dbReference type="ARBA" id="ARBA00022553"/>
    </source>
</evidence>
<dbReference type="Proteomes" id="UP001171945">
    <property type="component" value="Unassembled WGS sequence"/>
</dbReference>
<dbReference type="InterPro" id="IPR003594">
    <property type="entry name" value="HATPase_dom"/>
</dbReference>
<evidence type="ECO:0000256" key="2">
    <source>
        <dbReference type="ARBA" id="ARBA00004370"/>
    </source>
</evidence>
<evidence type="ECO:0000313" key="14">
    <source>
        <dbReference type="EMBL" id="MDM8562094.1"/>
    </source>
</evidence>
<sequence>MAVTYEWAEVKSMYNFLSRGIGRRFSIYILLFSSIITLVITGIQLIYDYWRDIDIIKDHFQEIKVIYQDTLSTAIWVHNKNGLSLQLEGMMRLPAILYVRVDDEQGEKIAHRGTHREQRIMKSSFELSHLHRGKTVPLGKVIVLADLDVVYQRLIDKLVIILISQGLKTFLVSLFILLLFHLLIGRYLLTLAATAKEISTGSFKCSLDIGHDDELSDLSNAFNHMTSKLGANMAMLEKEVTERRNAQRALEKYKNHLEEMVQEKTSDLIEANQALKQAKEAAESANQAKSTFLASMSHELRTPLNGILGFAQILQRDSSITTKQQYGLNVIEQSGNHLLALINDILDLAKVEAGKIELYETDFNLSSLLSGVSEIIKIRAQEKDIHFYLESADELPNTVHGDERRLQQILLNLLSNAIKFTDQGSVILRVKIVRNQVSSRNSVSSKSLVRNQVSSRNSVSSSNRVSSKVLRNQVSSRNSVSSKNGVSLSFRIEDTGVGISPENLETIFKPFEQVGEQERQAKGTGLGLAISKNLVELMGGQLCVSSQINVGTQFWFELVLKKPSFSQKLGFSESNYNATQQQIIGVKGESPKILVVDDNFENQIVIVDLLSPLGFNVEQANNGREGLEKSISWQPDVIITDLIMLEMDGFELIRQLRQSPVLKEKIIIASSASVYDADKERSLAIGSNAFLPKPIKVETLLEQLQQHLNLTWDYGDEVKETAEEDHATQIVFPPIAELEKLYELSLMGDINELEEQVAILAESDMKFKPFVTKMQAFFKEYQVEELIEWLEGEIT</sequence>
<dbReference type="InterPro" id="IPR011006">
    <property type="entry name" value="CheY-like_superfamily"/>
</dbReference>
<dbReference type="CDD" id="cd16922">
    <property type="entry name" value="HATPase_EvgS-ArcB-TorS-like"/>
    <property type="match status" value="1"/>
</dbReference>
<dbReference type="InterPro" id="IPR005467">
    <property type="entry name" value="His_kinase_dom"/>
</dbReference>
<dbReference type="EC" id="2.7.13.3" evidence="3"/>
<dbReference type="SUPFAM" id="SSF55874">
    <property type="entry name" value="ATPase domain of HSP90 chaperone/DNA topoisomerase II/histidine kinase"/>
    <property type="match status" value="1"/>
</dbReference>
<dbReference type="SUPFAM" id="SSF47384">
    <property type="entry name" value="Homodimeric domain of signal transducing histidine kinase"/>
    <property type="match status" value="1"/>
</dbReference>
<keyword evidence="8" id="KW-0175">Coiled coil</keyword>
<evidence type="ECO:0000256" key="5">
    <source>
        <dbReference type="ARBA" id="ARBA00022679"/>
    </source>
</evidence>
<evidence type="ECO:0000256" key="7">
    <source>
        <dbReference type="PROSITE-ProRule" id="PRU00169"/>
    </source>
</evidence>
<feature type="domain" description="Response regulatory" evidence="12">
    <location>
        <begin position="592"/>
        <end position="708"/>
    </location>
</feature>
<accession>A0ABT7VR07</accession>
<feature type="transmembrane region" description="Helical" evidence="10">
    <location>
        <begin position="25"/>
        <end position="47"/>
    </location>
</feature>
<dbReference type="CDD" id="cd06225">
    <property type="entry name" value="HAMP"/>
    <property type="match status" value="1"/>
</dbReference>
<comment type="caution">
    <text evidence="14">The sequence shown here is derived from an EMBL/GenBank/DDBJ whole genome shotgun (WGS) entry which is preliminary data.</text>
</comment>
<evidence type="ECO:0000256" key="3">
    <source>
        <dbReference type="ARBA" id="ARBA00012438"/>
    </source>
</evidence>
<dbReference type="Gene3D" id="6.10.340.10">
    <property type="match status" value="1"/>
</dbReference>
<dbReference type="Pfam" id="PF00512">
    <property type="entry name" value="HisKA"/>
    <property type="match status" value="1"/>
</dbReference>
<dbReference type="CDD" id="cd00082">
    <property type="entry name" value="HisKA"/>
    <property type="match status" value="1"/>
</dbReference>
<keyword evidence="10" id="KW-0472">Membrane</keyword>
<dbReference type="Pfam" id="PF02518">
    <property type="entry name" value="HATPase_c"/>
    <property type="match status" value="1"/>
</dbReference>
<dbReference type="Gene3D" id="3.30.565.10">
    <property type="entry name" value="Histidine kinase-like ATPase, C-terminal domain"/>
    <property type="match status" value="1"/>
</dbReference>
<keyword evidence="15" id="KW-1185">Reference proteome</keyword>
<keyword evidence="14" id="KW-0547">Nucleotide-binding</keyword>
<keyword evidence="6" id="KW-0418">Kinase</keyword>
<dbReference type="SUPFAM" id="SSF52172">
    <property type="entry name" value="CheY-like"/>
    <property type="match status" value="1"/>
</dbReference>
<keyword evidence="10" id="KW-1133">Transmembrane helix</keyword>
<feature type="domain" description="HAMP" evidence="13">
    <location>
        <begin position="182"/>
        <end position="234"/>
    </location>
</feature>
<dbReference type="CDD" id="cd17546">
    <property type="entry name" value="REC_hyHK_CKI1_RcsC-like"/>
    <property type="match status" value="1"/>
</dbReference>
<evidence type="ECO:0000256" key="9">
    <source>
        <dbReference type="SAM" id="MobiDB-lite"/>
    </source>
</evidence>
<keyword evidence="4 7" id="KW-0597">Phosphoprotein</keyword>
<dbReference type="SMART" id="SM00388">
    <property type="entry name" value="HisKA"/>
    <property type="match status" value="1"/>
</dbReference>
<evidence type="ECO:0000256" key="8">
    <source>
        <dbReference type="SAM" id="Coils"/>
    </source>
</evidence>
<evidence type="ECO:0000313" key="15">
    <source>
        <dbReference type="Proteomes" id="UP001171945"/>
    </source>
</evidence>
<evidence type="ECO:0000256" key="1">
    <source>
        <dbReference type="ARBA" id="ARBA00000085"/>
    </source>
</evidence>
<dbReference type="PROSITE" id="PS50109">
    <property type="entry name" value="HIS_KIN"/>
    <property type="match status" value="1"/>
</dbReference>
<keyword evidence="14" id="KW-0067">ATP-binding</keyword>
<evidence type="ECO:0000259" key="13">
    <source>
        <dbReference type="PROSITE" id="PS50885"/>
    </source>
</evidence>
<keyword evidence="10" id="KW-0812">Transmembrane</keyword>
<gene>
    <name evidence="14" type="ORF">QUF54_01950</name>
</gene>
<name>A0ABT7VR07_9GAMM</name>
<feature type="coiled-coil region" evidence="8">
    <location>
        <begin position="236"/>
        <end position="291"/>
    </location>
</feature>
<dbReference type="PROSITE" id="PS50885">
    <property type="entry name" value="HAMP"/>
    <property type="match status" value="1"/>
</dbReference>
<dbReference type="SUPFAM" id="SSF158472">
    <property type="entry name" value="HAMP domain-like"/>
    <property type="match status" value="1"/>
</dbReference>
<evidence type="ECO:0000259" key="12">
    <source>
        <dbReference type="PROSITE" id="PS50110"/>
    </source>
</evidence>
<dbReference type="PANTHER" id="PTHR43047">
    <property type="entry name" value="TWO-COMPONENT HISTIDINE PROTEIN KINASE"/>
    <property type="match status" value="1"/>
</dbReference>
<reference evidence="14" key="1">
    <citation type="submission" date="2023-06" db="EMBL/GenBank/DDBJ databases">
        <title>Uncultivated large filamentous bacteria from sulfidic sediments reveal new species and different genomic features in energy metabolism and defense.</title>
        <authorList>
            <person name="Fonseca A."/>
        </authorList>
    </citation>
    <scope>NUCLEOTIDE SEQUENCE</scope>
    <source>
        <strain evidence="14">HSG4</strain>
    </source>
</reference>
<comment type="catalytic activity">
    <reaction evidence="1">
        <text>ATP + protein L-histidine = ADP + protein N-phospho-L-histidine.</text>
        <dbReference type="EC" id="2.7.13.3"/>
    </reaction>
</comment>
<dbReference type="SMART" id="SM00304">
    <property type="entry name" value="HAMP"/>
    <property type="match status" value="1"/>
</dbReference>
<dbReference type="SMART" id="SM00448">
    <property type="entry name" value="REC"/>
    <property type="match status" value="1"/>
</dbReference>
<evidence type="ECO:0000256" key="6">
    <source>
        <dbReference type="ARBA" id="ARBA00022777"/>
    </source>
</evidence>
<comment type="subcellular location">
    <subcellularLocation>
        <location evidence="2">Membrane</location>
    </subcellularLocation>
</comment>
<feature type="domain" description="Histidine kinase" evidence="11">
    <location>
        <begin position="295"/>
        <end position="562"/>
    </location>
</feature>
<dbReference type="PRINTS" id="PR00344">
    <property type="entry name" value="BCTRLSENSOR"/>
</dbReference>
<dbReference type="Pfam" id="PF17149">
    <property type="entry name" value="CHASE5"/>
    <property type="match status" value="1"/>
</dbReference>
<dbReference type="Pfam" id="PF00672">
    <property type="entry name" value="HAMP"/>
    <property type="match status" value="1"/>
</dbReference>
<dbReference type="PANTHER" id="PTHR43047:SF64">
    <property type="entry name" value="HISTIDINE KINASE CONTAINING CHEY-HOMOLOGOUS RECEIVER DOMAIN AND PAS DOMAIN-RELATED"/>
    <property type="match status" value="1"/>
</dbReference>
<dbReference type="InterPro" id="IPR033414">
    <property type="entry name" value="Sensor_dom"/>
</dbReference>
<evidence type="ECO:0000256" key="10">
    <source>
        <dbReference type="SAM" id="Phobius"/>
    </source>
</evidence>
<feature type="modified residue" description="4-aspartylphosphate" evidence="7">
    <location>
        <position position="641"/>
    </location>
</feature>
<dbReference type="PROSITE" id="PS50110">
    <property type="entry name" value="RESPONSE_REGULATORY"/>
    <property type="match status" value="1"/>
</dbReference>
<evidence type="ECO:0000259" key="11">
    <source>
        <dbReference type="PROSITE" id="PS50109"/>
    </source>
</evidence>
<dbReference type="InterPro" id="IPR004358">
    <property type="entry name" value="Sig_transdc_His_kin-like_C"/>
</dbReference>
<keyword evidence="5" id="KW-0808">Transferase</keyword>
<dbReference type="InterPro" id="IPR003660">
    <property type="entry name" value="HAMP_dom"/>
</dbReference>
<dbReference type="Pfam" id="PF00072">
    <property type="entry name" value="Response_reg"/>
    <property type="match status" value="1"/>
</dbReference>
<dbReference type="Gene3D" id="1.10.287.130">
    <property type="match status" value="1"/>
</dbReference>
<dbReference type="GO" id="GO:0005524">
    <property type="term" value="F:ATP binding"/>
    <property type="evidence" value="ECO:0007669"/>
    <property type="project" value="UniProtKB-KW"/>
</dbReference>
<feature type="region of interest" description="Disordered" evidence="9">
    <location>
        <begin position="448"/>
        <end position="481"/>
    </location>
</feature>
<dbReference type="InterPro" id="IPR001789">
    <property type="entry name" value="Sig_transdc_resp-reg_receiver"/>
</dbReference>
<organism evidence="14 15">
    <name type="scientific">Candidatus Marithioploca araucensis</name>
    <dbReference type="NCBI Taxonomy" id="70273"/>
    <lineage>
        <taxon>Bacteria</taxon>
        <taxon>Pseudomonadati</taxon>
        <taxon>Pseudomonadota</taxon>
        <taxon>Gammaproteobacteria</taxon>
        <taxon>Thiotrichales</taxon>
        <taxon>Thiotrichaceae</taxon>
        <taxon>Candidatus Marithioploca</taxon>
    </lineage>
</organism>
<dbReference type="InterPro" id="IPR003661">
    <property type="entry name" value="HisK_dim/P_dom"/>
</dbReference>
<dbReference type="SMART" id="SM00387">
    <property type="entry name" value="HATPase_c"/>
    <property type="match status" value="1"/>
</dbReference>
<dbReference type="InterPro" id="IPR036097">
    <property type="entry name" value="HisK_dim/P_sf"/>
</dbReference>
<dbReference type="Gene3D" id="3.40.50.2300">
    <property type="match status" value="1"/>
</dbReference>
<dbReference type="EMBL" id="JAUCGM010000055">
    <property type="protein sequence ID" value="MDM8562094.1"/>
    <property type="molecule type" value="Genomic_DNA"/>
</dbReference>
<dbReference type="InterPro" id="IPR036890">
    <property type="entry name" value="HATPase_C_sf"/>
</dbReference>
<proteinExistence type="predicted"/>